<evidence type="ECO:0000313" key="11">
    <source>
        <dbReference type="EMBL" id="AKE65064.1"/>
    </source>
</evidence>
<dbReference type="Pfam" id="PF13359">
    <property type="entry name" value="DDE_Tnp_4"/>
    <property type="match status" value="1"/>
</dbReference>
<keyword evidence="2" id="KW-0479">Metal-binding</keyword>
<evidence type="ECO:0000313" key="6">
    <source>
        <dbReference type="EMBL" id="AKE63137.1"/>
    </source>
</evidence>
<dbReference type="EMBL" id="CP011304">
    <property type="protein sequence ID" value="AKE63708.1"/>
    <property type="molecule type" value="Genomic_DNA"/>
</dbReference>
<dbReference type="EMBL" id="CP011304">
    <property type="protein sequence ID" value="AKE66640.1"/>
    <property type="molecule type" value="Genomic_DNA"/>
</dbReference>
<dbReference type="EMBL" id="CP011304">
    <property type="protein sequence ID" value="AKE62450.1"/>
    <property type="molecule type" value="Genomic_DNA"/>
</dbReference>
<protein>
    <submittedName>
        <fullName evidence="5">Mobile element protein</fullName>
    </submittedName>
</protein>
<evidence type="ECO:0000313" key="9">
    <source>
        <dbReference type="EMBL" id="AKE63751.1"/>
    </source>
</evidence>
<dbReference type="EMBL" id="CP011304">
    <property type="protein sequence ID" value="AKE63137.1"/>
    <property type="molecule type" value="Genomic_DNA"/>
</dbReference>
<dbReference type="Pfam" id="PF13613">
    <property type="entry name" value="HTH_Tnp_4"/>
    <property type="match status" value="1"/>
</dbReference>
<dbReference type="Proteomes" id="UP000034103">
    <property type="component" value="Chromosome"/>
</dbReference>
<evidence type="ECO:0000313" key="5">
    <source>
        <dbReference type="EMBL" id="AKE62450.1"/>
    </source>
</evidence>
<dbReference type="RefSeq" id="WP_046660511.1">
    <property type="nucleotide sequence ID" value="NZ_CP011304.1"/>
</dbReference>
<gene>
    <name evidence="5" type="ORF">MYAER_0086</name>
    <name evidence="6" type="ORF">MYAER_0777</name>
    <name evidence="7" type="ORF">MYAER_0827</name>
    <name evidence="8" type="ORF">MYAER_1352</name>
    <name evidence="9" type="ORF">MYAER_1395</name>
    <name evidence="10" type="ORF">MYAER_1862</name>
    <name evidence="11" type="ORF">MYAER_2724</name>
    <name evidence="12" type="ORF">MYAER_4318</name>
</gene>
<dbReference type="InterPro" id="IPR027805">
    <property type="entry name" value="Transposase_HTH_dom"/>
</dbReference>
<name>A0A0F6RIY7_MICAE</name>
<dbReference type="InterPro" id="IPR027806">
    <property type="entry name" value="HARBI1_dom"/>
</dbReference>
<accession>A0A0F6RIY7</accession>
<sequence length="329" mass="38241">MKNYTWEYIQKYPKQTKRLLGIDYQQLEQLMALGKLIHRKNQSEIEKTKIRINQPGSGTPPKLSEEEQIVLMLVYLRHHLSFQILGLIFQVSESTAHNIFTYWQKLFEGELPPSLLEQIKKCQEEEIIIEQLRDYELIVDSAEQPVERPTDYQEQKIYYSGKQKRHTLKSQFIVLPKAEDIVDVVIGQPGPTSDIKICRQTLSKFDSQQTFIGDKAYLGENQIRTPDKKPKNGELTENQIKENKVLSSRRIFVEHLIRVVKVFKVVQERFRLNKSRYKSVLLTVCGLVRLRISALILEVIEGEQSGEVIDVIISHSFPSKLDFVSSNPD</sequence>
<evidence type="ECO:0000313" key="12">
    <source>
        <dbReference type="EMBL" id="AKE66640.1"/>
    </source>
</evidence>
<evidence type="ECO:0000313" key="10">
    <source>
        <dbReference type="EMBL" id="AKE64210.1"/>
    </source>
</evidence>
<dbReference type="PATRIC" id="fig|1641812.3.peg.1396"/>
<dbReference type="AlphaFoldDB" id="A0A0F6RIY7"/>
<proteinExistence type="predicted"/>
<comment type="cofactor">
    <cofactor evidence="1">
        <name>a divalent metal cation</name>
        <dbReference type="ChEBI" id="CHEBI:60240"/>
    </cofactor>
</comment>
<evidence type="ECO:0000313" key="7">
    <source>
        <dbReference type="EMBL" id="AKE63187.1"/>
    </source>
</evidence>
<evidence type="ECO:0000313" key="13">
    <source>
        <dbReference type="Proteomes" id="UP000034103"/>
    </source>
</evidence>
<evidence type="ECO:0000259" key="4">
    <source>
        <dbReference type="Pfam" id="PF13613"/>
    </source>
</evidence>
<dbReference type="PANTHER" id="PTHR23080:SF141">
    <property type="entry name" value="TRANSPOSASE HELIX-TURN-HELIX DOMAIN-CONTAINING PROTEIN"/>
    <property type="match status" value="1"/>
</dbReference>
<evidence type="ECO:0000313" key="8">
    <source>
        <dbReference type="EMBL" id="AKE63708.1"/>
    </source>
</evidence>
<organism evidence="5 13">
    <name type="scientific">Microcystis aeruginosa NIES-2549</name>
    <dbReference type="NCBI Taxonomy" id="1641812"/>
    <lineage>
        <taxon>Bacteria</taxon>
        <taxon>Bacillati</taxon>
        <taxon>Cyanobacteriota</taxon>
        <taxon>Cyanophyceae</taxon>
        <taxon>Oscillatoriophycideae</taxon>
        <taxon>Chroococcales</taxon>
        <taxon>Microcystaceae</taxon>
        <taxon>Microcystis</taxon>
    </lineage>
</organism>
<evidence type="ECO:0000256" key="2">
    <source>
        <dbReference type="ARBA" id="ARBA00022723"/>
    </source>
</evidence>
<feature type="domain" description="DDE Tnp4" evidence="3">
    <location>
        <begin position="139"/>
        <end position="288"/>
    </location>
</feature>
<evidence type="ECO:0000256" key="1">
    <source>
        <dbReference type="ARBA" id="ARBA00001968"/>
    </source>
</evidence>
<dbReference type="EMBL" id="CP011304">
    <property type="protein sequence ID" value="AKE63187.1"/>
    <property type="molecule type" value="Genomic_DNA"/>
</dbReference>
<reference evidence="5 13" key="1">
    <citation type="journal article" date="2015" name="Genome Announc.">
        <title>Complete Genome Sequence of Microcystis aeruginosa NIES-2549, a Bloom-Forming Cyanobacterium from Lake Kasumigaura, Japan.</title>
        <authorList>
            <person name="Yamaguchi H."/>
            <person name="Suzuki S."/>
            <person name="Tanabe Y."/>
            <person name="Osana Y."/>
            <person name="Shimura Y."/>
            <person name="Ishida K."/>
            <person name="Kawachi M."/>
        </authorList>
    </citation>
    <scope>NUCLEOTIDE SEQUENCE [LARGE SCALE GENOMIC DNA]</scope>
    <source>
        <strain evidence="5 13">NIES-2549</strain>
    </source>
</reference>
<feature type="domain" description="Transposase Helix-turn-helix" evidence="4">
    <location>
        <begin position="62"/>
        <end position="113"/>
    </location>
</feature>
<evidence type="ECO:0000259" key="3">
    <source>
        <dbReference type="Pfam" id="PF13359"/>
    </source>
</evidence>
<dbReference type="EMBL" id="CP011304">
    <property type="protein sequence ID" value="AKE65064.1"/>
    <property type="molecule type" value="Genomic_DNA"/>
</dbReference>
<dbReference type="PANTHER" id="PTHR23080">
    <property type="entry name" value="THAP DOMAIN PROTEIN"/>
    <property type="match status" value="1"/>
</dbReference>
<dbReference type="HOGENOM" id="CLU_073820_4_0_3"/>
<dbReference type="EMBL" id="CP011304">
    <property type="protein sequence ID" value="AKE64210.1"/>
    <property type="molecule type" value="Genomic_DNA"/>
</dbReference>
<dbReference type="EMBL" id="CP011304">
    <property type="protein sequence ID" value="AKE63751.1"/>
    <property type="molecule type" value="Genomic_DNA"/>
</dbReference>
<dbReference type="GO" id="GO:0046872">
    <property type="term" value="F:metal ion binding"/>
    <property type="evidence" value="ECO:0007669"/>
    <property type="project" value="UniProtKB-KW"/>
</dbReference>